<dbReference type="EMBL" id="BONE01000084">
    <property type="protein sequence ID" value="GIF77261.1"/>
    <property type="molecule type" value="Genomic_DNA"/>
</dbReference>
<keyword evidence="2" id="KW-0812">Transmembrane</keyword>
<evidence type="ECO:0000313" key="3">
    <source>
        <dbReference type="EMBL" id="GIF77261.1"/>
    </source>
</evidence>
<evidence type="ECO:0000256" key="1">
    <source>
        <dbReference type="SAM" id="MobiDB-lite"/>
    </source>
</evidence>
<feature type="transmembrane region" description="Helical" evidence="2">
    <location>
        <begin position="43"/>
        <end position="64"/>
    </location>
</feature>
<gene>
    <name evidence="3" type="ORF">Asi02nite_67790</name>
</gene>
<protein>
    <recommendedName>
        <fullName evidence="5">DUF4179 domain-containing protein</fullName>
    </recommendedName>
</protein>
<evidence type="ECO:0008006" key="5">
    <source>
        <dbReference type="Google" id="ProtNLM"/>
    </source>
</evidence>
<reference evidence="3 4" key="1">
    <citation type="submission" date="2021-01" db="EMBL/GenBank/DDBJ databases">
        <title>Whole genome shotgun sequence of Asanoa siamensis NBRC 107932.</title>
        <authorList>
            <person name="Komaki H."/>
            <person name="Tamura T."/>
        </authorList>
    </citation>
    <scope>NUCLEOTIDE SEQUENCE [LARGE SCALE GENOMIC DNA]</scope>
    <source>
        <strain evidence="3 4">NBRC 107932</strain>
    </source>
</reference>
<organism evidence="3 4">
    <name type="scientific">Asanoa siamensis</name>
    <dbReference type="NCBI Taxonomy" id="926357"/>
    <lineage>
        <taxon>Bacteria</taxon>
        <taxon>Bacillati</taxon>
        <taxon>Actinomycetota</taxon>
        <taxon>Actinomycetes</taxon>
        <taxon>Micromonosporales</taxon>
        <taxon>Micromonosporaceae</taxon>
        <taxon>Asanoa</taxon>
    </lineage>
</organism>
<dbReference type="Proteomes" id="UP000604117">
    <property type="component" value="Unassembled WGS sequence"/>
</dbReference>
<feature type="region of interest" description="Disordered" evidence="1">
    <location>
        <begin position="304"/>
        <end position="339"/>
    </location>
</feature>
<evidence type="ECO:0000256" key="2">
    <source>
        <dbReference type="SAM" id="Phobius"/>
    </source>
</evidence>
<evidence type="ECO:0000313" key="4">
    <source>
        <dbReference type="Proteomes" id="UP000604117"/>
    </source>
</evidence>
<comment type="caution">
    <text evidence="3">The sequence shown here is derived from an EMBL/GenBank/DDBJ whole genome shotgun (WGS) entry which is preliminary data.</text>
</comment>
<accession>A0ABQ4D159</accession>
<dbReference type="RefSeq" id="WP_203718115.1">
    <property type="nucleotide sequence ID" value="NZ_BONE01000084.1"/>
</dbReference>
<keyword evidence="2" id="KW-1133">Transmembrane helix</keyword>
<name>A0ABQ4D159_9ACTN</name>
<feature type="compositionally biased region" description="Low complexity" evidence="1">
    <location>
        <begin position="327"/>
        <end position="339"/>
    </location>
</feature>
<keyword evidence="2" id="KW-0472">Membrane</keyword>
<proteinExistence type="predicted"/>
<sequence length="393" mass="40523">MTVEDQLAEVLHERADRPVDAEALLSATLLAGRARRRRRHGTWAAAAAVLAGLATVAALLPYGGGTAVVTDDPPAGWDTMPALVPAAGEPGAATRPDLVGTDPQVLRFAVPWTPFPVRGVTWQSDAGVEKIDVSMSVENIDVSGQVLLWRGQNLGEFDNTAVPNTDTPTVVDGHPAVLSREQFTAGPNQWLTWHPADGLTAQVSLVATGGLVAEGTEPPSLASAVSVDDLEAFANAVRLDSTTACSAPLRLTFVPPGARLEDCYGTISSTERGEPIRAGALRLAVGQRALLVEYGRLVDDKAPALAPSPDLSESGPTASAPTDSREPSPTATATADPGAASIVESATRILGPDLWASVGSAPGDGSMRAQVLAGIAKAGDLVDPSSWPPRSLA</sequence>
<keyword evidence="4" id="KW-1185">Reference proteome</keyword>